<evidence type="ECO:0000313" key="2">
    <source>
        <dbReference type="Proteomes" id="UP000036958"/>
    </source>
</evidence>
<gene>
    <name evidence="1" type="ORF">NC99_34600</name>
</gene>
<comment type="caution">
    <text evidence="1">The sequence shown here is derived from an EMBL/GenBank/DDBJ whole genome shotgun (WGS) entry which is preliminary data.</text>
</comment>
<protein>
    <submittedName>
        <fullName evidence="1">Uncharacterized protein</fullName>
    </submittedName>
</protein>
<dbReference type="AlphaFoldDB" id="A0A0L8V5J1"/>
<proteinExistence type="predicted"/>
<dbReference type="EMBL" id="LGIA01000180">
    <property type="protein sequence ID" value="KOH43691.1"/>
    <property type="molecule type" value="Genomic_DNA"/>
</dbReference>
<dbReference type="STRING" id="1409788.NC99_34600"/>
<keyword evidence="2" id="KW-1185">Reference proteome</keyword>
<name>A0A0L8V5J1_9BACT</name>
<sequence>MYKSVITGTNKKRFMKDKLSKSKLNEDATKLSTGSMVTVSSSQSF</sequence>
<reference evidence="2" key="1">
    <citation type="submission" date="2015-07" db="EMBL/GenBank/DDBJ databases">
        <title>Genome sequencing of Sunxiuqinia dokdonensis strain SK.</title>
        <authorList>
            <person name="Ahn S."/>
            <person name="Kim B.-C."/>
        </authorList>
    </citation>
    <scope>NUCLEOTIDE SEQUENCE [LARGE SCALE GENOMIC DNA]</scope>
    <source>
        <strain evidence="2">SK</strain>
    </source>
</reference>
<evidence type="ECO:0000313" key="1">
    <source>
        <dbReference type="EMBL" id="KOH43691.1"/>
    </source>
</evidence>
<dbReference type="Proteomes" id="UP000036958">
    <property type="component" value="Unassembled WGS sequence"/>
</dbReference>
<accession>A0A0L8V5J1</accession>
<organism evidence="1 2">
    <name type="scientific">Sunxiuqinia dokdonensis</name>
    <dbReference type="NCBI Taxonomy" id="1409788"/>
    <lineage>
        <taxon>Bacteria</taxon>
        <taxon>Pseudomonadati</taxon>
        <taxon>Bacteroidota</taxon>
        <taxon>Bacteroidia</taxon>
        <taxon>Marinilabiliales</taxon>
        <taxon>Prolixibacteraceae</taxon>
        <taxon>Sunxiuqinia</taxon>
    </lineage>
</organism>